<gene>
    <name evidence="3" type="ORF">ACFQJ7_07435</name>
</gene>
<proteinExistence type="inferred from homology"/>
<feature type="domain" description="UspA" evidence="2">
    <location>
        <begin position="1"/>
        <end position="139"/>
    </location>
</feature>
<dbReference type="InterPro" id="IPR006016">
    <property type="entry name" value="UspA"/>
</dbReference>
<dbReference type="SUPFAM" id="SSF52402">
    <property type="entry name" value="Adenine nucleotide alpha hydrolases-like"/>
    <property type="match status" value="1"/>
</dbReference>
<dbReference type="InterPro" id="IPR006015">
    <property type="entry name" value="Universal_stress_UspA"/>
</dbReference>
<dbReference type="PANTHER" id="PTHR46268:SF6">
    <property type="entry name" value="UNIVERSAL STRESS PROTEIN UP12"/>
    <property type="match status" value="1"/>
</dbReference>
<comment type="similarity">
    <text evidence="1">Belongs to the universal stress protein A family.</text>
</comment>
<comment type="caution">
    <text evidence="3">The sequence shown here is derived from an EMBL/GenBank/DDBJ whole genome shotgun (WGS) entry which is preliminary data.</text>
</comment>
<dbReference type="Pfam" id="PF00582">
    <property type="entry name" value="Usp"/>
    <property type="match status" value="1"/>
</dbReference>
<protein>
    <submittedName>
        <fullName evidence="3">Universal stress protein</fullName>
    </submittedName>
</protein>
<dbReference type="PIRSF" id="PIRSF006276">
    <property type="entry name" value="UspA"/>
    <property type="match status" value="1"/>
</dbReference>
<sequence>MYNSILLPTDGSEEMDSVISQAIEIAEIHDATIQAVYVKDTASLSGLPTESTWEGLGKALEAEGQASLDAVATRADTIPVETTVLDGDPPIEIVDYAENNSCDIIIMGTHGRSGAERLLLGSVAERVVRTVSIPVMTIPIEDATRAKQ</sequence>
<evidence type="ECO:0000259" key="2">
    <source>
        <dbReference type="Pfam" id="PF00582"/>
    </source>
</evidence>
<dbReference type="PANTHER" id="PTHR46268">
    <property type="entry name" value="STRESS RESPONSE PROTEIN NHAX"/>
    <property type="match status" value="1"/>
</dbReference>
<dbReference type="Proteomes" id="UP001596414">
    <property type="component" value="Unassembled WGS sequence"/>
</dbReference>
<dbReference type="InterPro" id="IPR014729">
    <property type="entry name" value="Rossmann-like_a/b/a_fold"/>
</dbReference>
<evidence type="ECO:0000313" key="4">
    <source>
        <dbReference type="Proteomes" id="UP001596414"/>
    </source>
</evidence>
<name>A0ABD5X4H8_9EURY</name>
<reference evidence="3 4" key="1">
    <citation type="journal article" date="2014" name="Int. J. Syst. Evol. Microbiol.">
        <title>Complete genome sequence of Corynebacterium casei LMG S-19264T (=DSM 44701T), isolated from a smear-ripened cheese.</title>
        <authorList>
            <consortium name="US DOE Joint Genome Institute (JGI-PGF)"/>
            <person name="Walter F."/>
            <person name="Albersmeier A."/>
            <person name="Kalinowski J."/>
            <person name="Ruckert C."/>
        </authorList>
    </citation>
    <scope>NUCLEOTIDE SEQUENCE [LARGE SCALE GENOMIC DNA]</scope>
    <source>
        <strain evidence="3 4">CGMCC 4.7215</strain>
    </source>
</reference>
<evidence type="ECO:0000313" key="3">
    <source>
        <dbReference type="EMBL" id="MFC7125872.1"/>
    </source>
</evidence>
<organism evidence="3 4">
    <name type="scientific">Halovenus rubra</name>
    <dbReference type="NCBI Taxonomy" id="869890"/>
    <lineage>
        <taxon>Archaea</taxon>
        <taxon>Methanobacteriati</taxon>
        <taxon>Methanobacteriota</taxon>
        <taxon>Stenosarchaea group</taxon>
        <taxon>Halobacteria</taxon>
        <taxon>Halobacteriales</taxon>
        <taxon>Haloarculaceae</taxon>
        <taxon>Halovenus</taxon>
    </lineage>
</organism>
<dbReference type="AlphaFoldDB" id="A0ABD5X4H8"/>
<dbReference type="PRINTS" id="PR01438">
    <property type="entry name" value="UNVRSLSTRESS"/>
</dbReference>
<accession>A0ABD5X4H8</accession>
<dbReference type="EMBL" id="JBHSZQ010000009">
    <property type="protein sequence ID" value="MFC7125872.1"/>
    <property type="molecule type" value="Genomic_DNA"/>
</dbReference>
<dbReference type="RefSeq" id="WP_267638630.1">
    <property type="nucleotide sequence ID" value="NZ_JAODIY010000018.1"/>
</dbReference>
<dbReference type="Gene3D" id="3.40.50.620">
    <property type="entry name" value="HUPs"/>
    <property type="match status" value="1"/>
</dbReference>
<evidence type="ECO:0000256" key="1">
    <source>
        <dbReference type="ARBA" id="ARBA00008791"/>
    </source>
</evidence>
<dbReference type="CDD" id="cd00293">
    <property type="entry name" value="USP-like"/>
    <property type="match status" value="1"/>
</dbReference>